<dbReference type="AlphaFoldDB" id="A0A8T3YLU1"/>
<dbReference type="GO" id="GO:0016209">
    <property type="term" value="F:antioxidant activity"/>
    <property type="evidence" value="ECO:0007669"/>
    <property type="project" value="InterPro"/>
</dbReference>
<accession>A0A8T3YLU1</accession>
<comment type="caution">
    <text evidence="4">The sequence shown here is derived from an EMBL/GenBank/DDBJ whole genome shotgun (WGS) entry which is preliminary data.</text>
</comment>
<evidence type="ECO:0000259" key="3">
    <source>
        <dbReference type="PROSITE" id="PS51352"/>
    </source>
</evidence>
<protein>
    <submittedName>
        <fullName evidence="4">Redoxin domain-containing protein</fullName>
    </submittedName>
</protein>
<keyword evidence="2" id="KW-0472">Membrane</keyword>
<dbReference type="PROSITE" id="PS51352">
    <property type="entry name" value="THIOREDOXIN_2"/>
    <property type="match status" value="1"/>
</dbReference>
<dbReference type="PANTHER" id="PTHR43110:SF1">
    <property type="entry name" value="THIOL PEROXIDASE"/>
    <property type="match status" value="1"/>
</dbReference>
<feature type="domain" description="Thioredoxin" evidence="3">
    <location>
        <begin position="38"/>
        <end position="203"/>
    </location>
</feature>
<proteinExistence type="predicted"/>
<dbReference type="InterPro" id="IPR050455">
    <property type="entry name" value="Tpx_Peroxidase_subfamily"/>
</dbReference>
<dbReference type="SUPFAM" id="SSF52833">
    <property type="entry name" value="Thioredoxin-like"/>
    <property type="match status" value="1"/>
</dbReference>
<keyword evidence="2" id="KW-0812">Transmembrane</keyword>
<dbReference type="Gene3D" id="3.40.30.10">
    <property type="entry name" value="Glutaredoxin"/>
    <property type="match status" value="1"/>
</dbReference>
<dbReference type="InterPro" id="IPR000866">
    <property type="entry name" value="AhpC/TSA"/>
</dbReference>
<dbReference type="InterPro" id="IPR036249">
    <property type="entry name" value="Thioredoxin-like_sf"/>
</dbReference>
<evidence type="ECO:0000313" key="4">
    <source>
        <dbReference type="EMBL" id="MBI4210276.1"/>
    </source>
</evidence>
<organism evidence="4 5">
    <name type="scientific">Candidatus Iainarchaeum sp</name>
    <dbReference type="NCBI Taxonomy" id="3101447"/>
    <lineage>
        <taxon>Archaea</taxon>
        <taxon>Candidatus Iainarchaeota</taxon>
        <taxon>Candidatus Iainarchaeia</taxon>
        <taxon>Candidatus Iainarchaeales</taxon>
        <taxon>Candidatus Iainarchaeaceae</taxon>
        <taxon>Candidatus Iainarchaeum</taxon>
    </lineage>
</organism>
<dbReference type="EMBL" id="JACQPB010000025">
    <property type="protein sequence ID" value="MBI4210276.1"/>
    <property type="molecule type" value="Genomic_DNA"/>
</dbReference>
<dbReference type="PANTHER" id="PTHR43110">
    <property type="entry name" value="THIOL PEROXIDASE"/>
    <property type="match status" value="1"/>
</dbReference>
<dbReference type="GO" id="GO:0016491">
    <property type="term" value="F:oxidoreductase activity"/>
    <property type="evidence" value="ECO:0007669"/>
    <property type="project" value="InterPro"/>
</dbReference>
<evidence type="ECO:0000256" key="2">
    <source>
        <dbReference type="SAM" id="Phobius"/>
    </source>
</evidence>
<keyword evidence="2" id="KW-1133">Transmembrane helix</keyword>
<gene>
    <name evidence="4" type="ORF">HY544_02095</name>
</gene>
<name>A0A8T3YLU1_9ARCH</name>
<dbReference type="InterPro" id="IPR013766">
    <property type="entry name" value="Thioredoxin_domain"/>
</dbReference>
<evidence type="ECO:0000256" key="1">
    <source>
        <dbReference type="ARBA" id="ARBA00023284"/>
    </source>
</evidence>
<keyword evidence="1" id="KW-0676">Redox-active center</keyword>
<evidence type="ECO:0000313" key="5">
    <source>
        <dbReference type="Proteomes" id="UP000732298"/>
    </source>
</evidence>
<reference evidence="4" key="1">
    <citation type="submission" date="2020-07" db="EMBL/GenBank/DDBJ databases">
        <title>Huge and variable diversity of episymbiotic CPR bacteria and DPANN archaea in groundwater ecosystems.</title>
        <authorList>
            <person name="He C.Y."/>
            <person name="Keren R."/>
            <person name="Whittaker M."/>
            <person name="Farag I.F."/>
            <person name="Doudna J."/>
            <person name="Cate J.H.D."/>
            <person name="Banfield J.F."/>
        </authorList>
    </citation>
    <scope>NUCLEOTIDE SEQUENCE</scope>
    <source>
        <strain evidence="4">NC_groundwater_1296_Ag_S-0.2um_52_80</strain>
    </source>
</reference>
<feature type="transmembrane region" description="Helical" evidence="2">
    <location>
        <begin position="6"/>
        <end position="28"/>
    </location>
</feature>
<dbReference type="Proteomes" id="UP000732298">
    <property type="component" value="Unassembled WGS sequence"/>
</dbReference>
<sequence length="209" mass="22445">MGAEGILGKILPFAGIILIAGLIGWGLLGANNNNGAEFNEGDMAPDFTLPMVGGGQFMLSELRGKKNVLLYFQEGIMCPACWYQQVDIEKRQAEFDALDTQVVMITVDSPGALAQAKAQYGIRNTLLYDNSLTASAKYDVLQDSMHPGERPGHVFVLIDKSGTIMWRFSAYQPPKNGDHHSGGTGTMYVPVDNILSSVKTGLMGTGAGQ</sequence>
<dbReference type="Pfam" id="PF00578">
    <property type="entry name" value="AhpC-TSA"/>
    <property type="match status" value="1"/>
</dbReference>